<dbReference type="Proteomes" id="UP000694251">
    <property type="component" value="Chromosome 1"/>
</dbReference>
<reference evidence="1 2" key="1">
    <citation type="submission" date="2020-12" db="EMBL/GenBank/DDBJ databases">
        <title>Concerted genomic and epigenomic changes stabilize Arabidopsis allopolyploids.</title>
        <authorList>
            <person name="Chen Z."/>
        </authorList>
    </citation>
    <scope>NUCLEOTIDE SEQUENCE [LARGE SCALE GENOMIC DNA]</scope>
    <source>
        <strain evidence="1">As9502</strain>
        <tissue evidence="1">Leaf</tissue>
    </source>
</reference>
<keyword evidence="2" id="KW-1185">Reference proteome</keyword>
<evidence type="ECO:0000313" key="2">
    <source>
        <dbReference type="Proteomes" id="UP000694251"/>
    </source>
</evidence>
<dbReference type="AlphaFoldDB" id="A0A8T2HGA5"/>
<name>A0A8T2HGA5_ARASU</name>
<accession>A0A8T2HGA5</accession>
<comment type="caution">
    <text evidence="1">The sequence shown here is derived from an EMBL/GenBank/DDBJ whole genome shotgun (WGS) entry which is preliminary data.</text>
</comment>
<evidence type="ECO:0000313" key="1">
    <source>
        <dbReference type="EMBL" id="KAG7658406.1"/>
    </source>
</evidence>
<sequence>MNTTLSLTLALNFVNGKTESVYGFQFNFVSFELASQNVFMRNVSNLCTLSLLSFFSSNQNSNTNIFFYFFSFCLVSATLSHEILEMTSKFITEPVKIHVERDELTLEVCFFLCFCICF</sequence>
<dbReference type="OrthoDB" id="1695155at2759"/>
<protein>
    <submittedName>
        <fullName evidence="1">Uncharacterized protein</fullName>
    </submittedName>
</protein>
<gene>
    <name evidence="1" type="ORF">ISN44_As01g053860</name>
</gene>
<proteinExistence type="predicted"/>
<organism evidence="1 2">
    <name type="scientific">Arabidopsis suecica</name>
    <name type="common">Swedish thale-cress</name>
    <name type="synonym">Cardaminopsis suecica</name>
    <dbReference type="NCBI Taxonomy" id="45249"/>
    <lineage>
        <taxon>Eukaryota</taxon>
        <taxon>Viridiplantae</taxon>
        <taxon>Streptophyta</taxon>
        <taxon>Embryophyta</taxon>
        <taxon>Tracheophyta</taxon>
        <taxon>Spermatophyta</taxon>
        <taxon>Magnoliopsida</taxon>
        <taxon>eudicotyledons</taxon>
        <taxon>Gunneridae</taxon>
        <taxon>Pentapetalae</taxon>
        <taxon>rosids</taxon>
        <taxon>malvids</taxon>
        <taxon>Brassicales</taxon>
        <taxon>Brassicaceae</taxon>
        <taxon>Camelineae</taxon>
        <taxon>Arabidopsis</taxon>
    </lineage>
</organism>
<dbReference type="EMBL" id="JAEFBJ010000001">
    <property type="protein sequence ID" value="KAG7658406.1"/>
    <property type="molecule type" value="Genomic_DNA"/>
</dbReference>